<dbReference type="Gene3D" id="3.30.70.100">
    <property type="match status" value="1"/>
</dbReference>
<protein>
    <submittedName>
        <fullName evidence="2">UPF0176 protein</fullName>
    </submittedName>
</protein>
<gene>
    <name evidence="2" type="ORF">C7444_101237</name>
</gene>
<dbReference type="Pfam" id="PF00581">
    <property type="entry name" value="Rhodanese"/>
    <property type="match status" value="1"/>
</dbReference>
<dbReference type="InterPro" id="IPR020936">
    <property type="entry name" value="TrhO"/>
</dbReference>
<dbReference type="InterPro" id="IPR001763">
    <property type="entry name" value="Rhodanese-like_dom"/>
</dbReference>
<dbReference type="PANTHER" id="PTHR43268:SF6">
    <property type="entry name" value="THIOSULFATE SULFURTRANSFERASE_RHODANESE-LIKE DOMAIN-CONTAINING PROTEIN 2"/>
    <property type="match status" value="1"/>
</dbReference>
<dbReference type="SUPFAM" id="SSF52821">
    <property type="entry name" value="Rhodanese/Cell cycle control phosphatase"/>
    <property type="match status" value="1"/>
</dbReference>
<evidence type="ECO:0000259" key="1">
    <source>
        <dbReference type="PROSITE" id="PS50206"/>
    </source>
</evidence>
<dbReference type="InterPro" id="IPR040503">
    <property type="entry name" value="TRHO_N"/>
</dbReference>
<evidence type="ECO:0000313" key="2">
    <source>
        <dbReference type="EMBL" id="PXW99407.1"/>
    </source>
</evidence>
<dbReference type="OrthoDB" id="9778326at2"/>
<feature type="domain" description="Rhodanese" evidence="1">
    <location>
        <begin position="126"/>
        <end position="221"/>
    </location>
</feature>
<dbReference type="Proteomes" id="UP000247811">
    <property type="component" value="Unassembled WGS sequence"/>
</dbReference>
<comment type="caution">
    <text evidence="2">The sequence shown here is derived from an EMBL/GenBank/DDBJ whole genome shotgun (WGS) entry which is preliminary data.</text>
</comment>
<sequence>MTDTLLHSSFYRFVPLTDPSAVVSTLRERSAGVLGSIIVAAEGLSGVVAGTPAAVEAFEQMLLHDPVFGGALAGLSFKRSRCVTPPFARLAVHLKPELVAYGQPGVSGAPDAATHLSPAQWRELLARDDVVLIDNRNSFEFRLGHFRGAVDPGVDNFRDFAAWLHEQMPDWQAQGRTVAMYCTGGIRCEKIGPWLRERGLPLLQLDGGILNYLQSLPDAEREWQGECFVFDNRIALDARLQETATTAEQVYDPARPDEAWRLERARRLDDSVAARD</sequence>
<name>A0A318H616_9BURK</name>
<dbReference type="AlphaFoldDB" id="A0A318H616"/>
<dbReference type="PROSITE" id="PS50206">
    <property type="entry name" value="RHODANESE_3"/>
    <property type="match status" value="1"/>
</dbReference>
<reference evidence="2 3" key="1">
    <citation type="submission" date="2018-05" db="EMBL/GenBank/DDBJ databases">
        <title>Genomic Encyclopedia of Type Strains, Phase IV (KMG-IV): sequencing the most valuable type-strain genomes for metagenomic binning, comparative biology and taxonomic classification.</title>
        <authorList>
            <person name="Goeker M."/>
        </authorList>
    </citation>
    <scope>NUCLEOTIDE SEQUENCE [LARGE SCALE GENOMIC DNA]</scope>
    <source>
        <strain evidence="2 3">DSM 566</strain>
    </source>
</reference>
<proteinExistence type="predicted"/>
<dbReference type="SMART" id="SM00450">
    <property type="entry name" value="RHOD"/>
    <property type="match status" value="1"/>
</dbReference>
<dbReference type="InterPro" id="IPR036873">
    <property type="entry name" value="Rhodanese-like_dom_sf"/>
</dbReference>
<organism evidence="2 3">
    <name type="scientific">Sphaerotilus hippei</name>
    <dbReference type="NCBI Taxonomy" id="744406"/>
    <lineage>
        <taxon>Bacteria</taxon>
        <taxon>Pseudomonadati</taxon>
        <taxon>Pseudomonadota</taxon>
        <taxon>Betaproteobacteria</taxon>
        <taxon>Burkholderiales</taxon>
        <taxon>Sphaerotilaceae</taxon>
        <taxon>Sphaerotilus</taxon>
    </lineage>
</organism>
<keyword evidence="3" id="KW-1185">Reference proteome</keyword>
<dbReference type="RefSeq" id="WP_110398981.1">
    <property type="nucleotide sequence ID" value="NZ_QJJS01000001.1"/>
</dbReference>
<dbReference type="PANTHER" id="PTHR43268">
    <property type="entry name" value="THIOSULFATE SULFURTRANSFERASE/RHODANESE-LIKE DOMAIN-CONTAINING PROTEIN 2"/>
    <property type="match status" value="1"/>
</dbReference>
<dbReference type="CDD" id="cd01518">
    <property type="entry name" value="RHOD_YceA"/>
    <property type="match status" value="1"/>
</dbReference>
<evidence type="ECO:0000313" key="3">
    <source>
        <dbReference type="Proteomes" id="UP000247811"/>
    </source>
</evidence>
<dbReference type="EMBL" id="QJJS01000001">
    <property type="protein sequence ID" value="PXW99407.1"/>
    <property type="molecule type" value="Genomic_DNA"/>
</dbReference>
<accession>A0A318H616</accession>
<dbReference type="Gene3D" id="3.40.250.10">
    <property type="entry name" value="Rhodanese-like domain"/>
    <property type="match status" value="1"/>
</dbReference>
<dbReference type="Pfam" id="PF17773">
    <property type="entry name" value="UPF0176_N"/>
    <property type="match status" value="1"/>
</dbReference>